<feature type="domain" description="GOST seven transmembrane" evidence="7">
    <location>
        <begin position="259"/>
        <end position="504"/>
    </location>
</feature>
<evidence type="ECO:0000256" key="5">
    <source>
        <dbReference type="ARBA" id="ARBA00023136"/>
    </source>
</evidence>
<name>A0A0N5AW21_9BILA</name>
<evidence type="ECO:0000313" key="8">
    <source>
        <dbReference type="Proteomes" id="UP000046393"/>
    </source>
</evidence>
<evidence type="ECO:0000256" key="4">
    <source>
        <dbReference type="ARBA" id="ARBA00022989"/>
    </source>
</evidence>
<evidence type="ECO:0000256" key="3">
    <source>
        <dbReference type="ARBA" id="ARBA00022729"/>
    </source>
</evidence>
<evidence type="ECO:0000256" key="2">
    <source>
        <dbReference type="ARBA" id="ARBA00022692"/>
    </source>
</evidence>
<dbReference type="GO" id="GO:0005829">
    <property type="term" value="C:cytosol"/>
    <property type="evidence" value="ECO:0007669"/>
    <property type="project" value="GOC"/>
</dbReference>
<feature type="transmembrane region" description="Helical" evidence="6">
    <location>
        <begin position="363"/>
        <end position="380"/>
    </location>
</feature>
<proteinExistence type="predicted"/>
<feature type="transmembrane region" description="Helical" evidence="6">
    <location>
        <begin position="441"/>
        <end position="463"/>
    </location>
</feature>
<evidence type="ECO:0000313" key="9">
    <source>
        <dbReference type="WBParaSite" id="SMUV_0000910301-mRNA-1"/>
    </source>
</evidence>
<dbReference type="AlphaFoldDB" id="A0A0N5AW21"/>
<dbReference type="Proteomes" id="UP000046393">
    <property type="component" value="Unplaced"/>
</dbReference>
<dbReference type="STRING" id="451379.A0A0N5AW21"/>
<keyword evidence="4 6" id="KW-1133">Transmembrane helix</keyword>
<dbReference type="InterPro" id="IPR053937">
    <property type="entry name" value="GOST_TM"/>
</dbReference>
<dbReference type="GO" id="GO:0042147">
    <property type="term" value="P:retrograde transport, endosome to Golgi"/>
    <property type="evidence" value="ECO:0007669"/>
    <property type="project" value="TreeGrafter"/>
</dbReference>
<feature type="transmembrane region" description="Helical" evidence="6">
    <location>
        <begin position="292"/>
        <end position="311"/>
    </location>
</feature>
<protein>
    <submittedName>
        <fullName evidence="9">Lung seven transmembrane receptor family protein</fullName>
    </submittedName>
</protein>
<sequence>MAGMHCAMHDVRGVVMFFYFINVVFLLFITVPTVYSHFLTPAITTTVLDLKGDPSLGECVAFPRSALNGTEFEIRLKCNTESKFKFVGEFVIRSSPCDKEFFDVRRHEKVNTLLNSYFKEEYGIPAGYDYKKFLFYRSKEKVFDCSNGAAQLFDELPDLNRMTLHTVKQTFSSDKDDNDDRKRVKRGVYPGLNGDSIDGGVSNSLSSWHPCLTLPADGIYFLILKLHALKGTEQQISQSISVELQWRGPYGYLSAIDYPLLRFYAVMCVVYTLLAISWLAMCLKHWKDILRIQYWIGAVIAIGMLEKGMFYSEYATMNNVGTSVGGFIEAAELVSCLKRTMSRILVIIVSVGYGVVRPRLGSTLNEVAAVGFIHFIFSAVEALTRVSKTHAEGIKQKQLASLPLVIVEVIIFWWVFTSIINTMRTLRVRRNEVKLAVYRHFTNALCFAVTISAVFMMWTIYIHNFQKCLTDWKEYWVDIAFWHVLFCSILIVIMILWRPSQNNQRYAFTPLLDDSENENDDDELFNSSFYAKDFLNQRISNSESKIENRKEKETAPDDEKIQEELKWIEEHIPSTIADKLLVDDDEDRERVELERSKLL</sequence>
<dbReference type="PANTHER" id="PTHR21229:SF1">
    <property type="entry name" value="GH17801P"/>
    <property type="match status" value="1"/>
</dbReference>
<keyword evidence="5 6" id="KW-0472">Membrane</keyword>
<evidence type="ECO:0000256" key="1">
    <source>
        <dbReference type="ARBA" id="ARBA00004141"/>
    </source>
</evidence>
<dbReference type="WBParaSite" id="SMUV_0000910301-mRNA-1">
    <property type="protein sequence ID" value="SMUV_0000910301-mRNA-1"/>
    <property type="gene ID" value="SMUV_0000910301"/>
</dbReference>
<reference evidence="9" key="1">
    <citation type="submission" date="2017-02" db="UniProtKB">
        <authorList>
            <consortium name="WormBaseParasite"/>
        </authorList>
    </citation>
    <scope>IDENTIFICATION</scope>
</reference>
<accession>A0A0N5AW21</accession>
<comment type="subcellular location">
    <subcellularLocation>
        <location evidence="1">Membrane</location>
        <topology evidence="1">Multi-pass membrane protein</topology>
    </subcellularLocation>
</comment>
<dbReference type="Pfam" id="PF06814">
    <property type="entry name" value="GOST_TM"/>
    <property type="match status" value="1"/>
</dbReference>
<feature type="transmembrane region" description="Helical" evidence="6">
    <location>
        <begin position="340"/>
        <end position="356"/>
    </location>
</feature>
<dbReference type="PANTHER" id="PTHR21229">
    <property type="entry name" value="LUNG SEVEN TRANSMEMBRANE RECEPTOR"/>
    <property type="match status" value="1"/>
</dbReference>
<organism evidence="8 9">
    <name type="scientific">Syphacia muris</name>
    <dbReference type="NCBI Taxonomy" id="451379"/>
    <lineage>
        <taxon>Eukaryota</taxon>
        <taxon>Metazoa</taxon>
        <taxon>Ecdysozoa</taxon>
        <taxon>Nematoda</taxon>
        <taxon>Chromadorea</taxon>
        <taxon>Rhabditida</taxon>
        <taxon>Spirurina</taxon>
        <taxon>Oxyuridomorpha</taxon>
        <taxon>Oxyuroidea</taxon>
        <taxon>Oxyuridae</taxon>
        <taxon>Syphacia</taxon>
    </lineage>
</organism>
<keyword evidence="3" id="KW-0732">Signal</keyword>
<dbReference type="GO" id="GO:0005794">
    <property type="term" value="C:Golgi apparatus"/>
    <property type="evidence" value="ECO:0007669"/>
    <property type="project" value="TreeGrafter"/>
</dbReference>
<dbReference type="InterPro" id="IPR009637">
    <property type="entry name" value="GPR107/GPR108-like"/>
</dbReference>
<feature type="transmembrane region" description="Helical" evidence="6">
    <location>
        <begin position="261"/>
        <end position="280"/>
    </location>
</feature>
<feature type="transmembrane region" description="Helical" evidence="6">
    <location>
        <begin position="12"/>
        <end position="35"/>
    </location>
</feature>
<feature type="transmembrane region" description="Helical" evidence="6">
    <location>
        <begin position="400"/>
        <end position="420"/>
    </location>
</feature>
<feature type="transmembrane region" description="Helical" evidence="6">
    <location>
        <begin position="475"/>
        <end position="497"/>
    </location>
</feature>
<keyword evidence="8" id="KW-1185">Reference proteome</keyword>
<keyword evidence="2 6" id="KW-0812">Transmembrane</keyword>
<dbReference type="GO" id="GO:0016020">
    <property type="term" value="C:membrane"/>
    <property type="evidence" value="ECO:0007669"/>
    <property type="project" value="UniProtKB-SubCell"/>
</dbReference>
<evidence type="ECO:0000259" key="7">
    <source>
        <dbReference type="Pfam" id="PF06814"/>
    </source>
</evidence>
<evidence type="ECO:0000256" key="6">
    <source>
        <dbReference type="SAM" id="Phobius"/>
    </source>
</evidence>